<dbReference type="InterPro" id="IPR017827">
    <property type="entry name" value="HSQ_synthase_HpnC"/>
</dbReference>
<evidence type="ECO:0000313" key="1">
    <source>
        <dbReference type="EMBL" id="RKQ55447.1"/>
    </source>
</evidence>
<organism evidence="1 2">
    <name type="scientific">Vogesella indigofera</name>
    <name type="common">Pseudomonas indigofera</name>
    <dbReference type="NCBI Taxonomy" id="45465"/>
    <lineage>
        <taxon>Bacteria</taxon>
        <taxon>Pseudomonadati</taxon>
        <taxon>Pseudomonadota</taxon>
        <taxon>Betaproteobacteria</taxon>
        <taxon>Neisseriales</taxon>
        <taxon>Chromobacteriaceae</taxon>
        <taxon>Vogesella</taxon>
    </lineage>
</organism>
<proteinExistence type="predicted"/>
<evidence type="ECO:0000313" key="2">
    <source>
        <dbReference type="Proteomes" id="UP000279384"/>
    </source>
</evidence>
<protein>
    <submittedName>
        <fullName evidence="1">Squalene synthase HpnC</fullName>
    </submittedName>
</protein>
<dbReference type="Pfam" id="PF00494">
    <property type="entry name" value="SQS_PSY"/>
    <property type="match status" value="1"/>
</dbReference>
<dbReference type="InterPro" id="IPR002060">
    <property type="entry name" value="Squ/phyt_synthse"/>
</dbReference>
<reference evidence="1 2" key="1">
    <citation type="submission" date="2018-10" db="EMBL/GenBank/DDBJ databases">
        <title>Genomic Encyclopedia of Type Strains, Phase IV (KMG-IV): sequencing the most valuable type-strain genomes for metagenomic binning, comparative biology and taxonomic classification.</title>
        <authorList>
            <person name="Goeker M."/>
        </authorList>
    </citation>
    <scope>NUCLEOTIDE SEQUENCE [LARGE SCALE GENOMIC DNA]</scope>
    <source>
        <strain evidence="1 2">DSM 3303</strain>
    </source>
</reference>
<dbReference type="NCBIfam" id="TIGR03464">
    <property type="entry name" value="HpnC"/>
    <property type="match status" value="1"/>
</dbReference>
<dbReference type="PANTHER" id="PTHR31480">
    <property type="entry name" value="BIFUNCTIONAL LYCOPENE CYCLASE/PHYTOENE SYNTHASE"/>
    <property type="match status" value="1"/>
</dbReference>
<dbReference type="RefSeq" id="WP_120811602.1">
    <property type="nucleotide sequence ID" value="NZ_RBID01000017.1"/>
</dbReference>
<dbReference type="GO" id="GO:0004311">
    <property type="term" value="F:geranylgeranyl diphosphate synthase activity"/>
    <property type="evidence" value="ECO:0007669"/>
    <property type="project" value="InterPro"/>
</dbReference>
<dbReference type="SFLD" id="SFLDS00005">
    <property type="entry name" value="Isoprenoid_Synthase_Type_I"/>
    <property type="match status" value="1"/>
</dbReference>
<dbReference type="GO" id="GO:0051996">
    <property type="term" value="F:squalene synthase [NAD(P)H] activity"/>
    <property type="evidence" value="ECO:0007669"/>
    <property type="project" value="InterPro"/>
</dbReference>
<dbReference type="EMBL" id="RBID01000017">
    <property type="protein sequence ID" value="RKQ55447.1"/>
    <property type="molecule type" value="Genomic_DNA"/>
</dbReference>
<dbReference type="SUPFAM" id="SSF48576">
    <property type="entry name" value="Terpenoid synthases"/>
    <property type="match status" value="1"/>
</dbReference>
<dbReference type="Gene3D" id="1.10.600.10">
    <property type="entry name" value="Farnesyl Diphosphate Synthase"/>
    <property type="match status" value="1"/>
</dbReference>
<dbReference type="CDD" id="cd00683">
    <property type="entry name" value="Trans_IPPS_HH"/>
    <property type="match status" value="1"/>
</dbReference>
<dbReference type="GO" id="GO:0016114">
    <property type="term" value="P:terpenoid biosynthetic process"/>
    <property type="evidence" value="ECO:0007669"/>
    <property type="project" value="UniProtKB-ARBA"/>
</dbReference>
<dbReference type="InterPro" id="IPR008949">
    <property type="entry name" value="Isoprenoid_synthase_dom_sf"/>
</dbReference>
<gene>
    <name evidence="1" type="ORF">C8E02_2825</name>
</gene>
<name>A0A495B3A2_VOGIN</name>
<comment type="caution">
    <text evidence="1">The sequence shown here is derived from an EMBL/GenBank/DDBJ whole genome shotgun (WGS) entry which is preliminary data.</text>
</comment>
<dbReference type="InterPro" id="IPR033904">
    <property type="entry name" value="Trans_IPPS_HH"/>
</dbReference>
<dbReference type="SFLD" id="SFLDG01212">
    <property type="entry name" value="Phytoene_synthase_like"/>
    <property type="match status" value="1"/>
</dbReference>
<sequence length="279" mass="31516">MSVGHYENFPVGSLLLPRRMRRAVHVIYHFARHADDIADEGDAQPAQRLAALQALRDELARIEAGTAPQLPLMQDLARVIAAYQLPLAPFYDLLSAFSQDVTKTRYQDFAELVDYCRRSANPVGRLMLALYGERDPRSLAMSDGICTALQLINFWQDVAVDWQKGRVYIPQDDLARFRVSEDQIARGDAGGVWPMLMDKEVKRALAMLEAGSPLALKLKGRLGWELRLIVLGGERILKKIHDARGDVFTQRPVLTSRDWLAIIWKALSARSGKNKRRRA</sequence>
<accession>A0A495B3A2</accession>
<dbReference type="Proteomes" id="UP000279384">
    <property type="component" value="Unassembled WGS sequence"/>
</dbReference>
<dbReference type="AlphaFoldDB" id="A0A495B3A2"/>
<dbReference type="InterPro" id="IPR044843">
    <property type="entry name" value="Trans_IPPS_bact-type"/>
</dbReference>
<dbReference type="SFLD" id="SFLDG01018">
    <property type="entry name" value="Squalene/Phytoene_Synthase_Lik"/>
    <property type="match status" value="1"/>
</dbReference>